<keyword evidence="1" id="KW-0732">Signal</keyword>
<feature type="chain" id="PRO_5042086031" description="Platelet-derived growth factor (PDGF) family profile domain-containing protein" evidence="1">
    <location>
        <begin position="18"/>
        <end position="161"/>
    </location>
</feature>
<comment type="caution">
    <text evidence="3">The sequence shown here is derived from an EMBL/GenBank/DDBJ whole genome shotgun (WGS) entry which is preliminary data.</text>
</comment>
<evidence type="ECO:0000313" key="3">
    <source>
        <dbReference type="EMBL" id="KAK2583691.1"/>
    </source>
</evidence>
<dbReference type="PROSITE" id="PS50278">
    <property type="entry name" value="PDGF_2"/>
    <property type="match status" value="1"/>
</dbReference>
<accession>A0AAD9RQ03</accession>
<dbReference type="Pfam" id="PF00341">
    <property type="entry name" value="PDGF"/>
    <property type="match status" value="1"/>
</dbReference>
<dbReference type="InterPro" id="IPR000072">
    <property type="entry name" value="PDGF/VEGF_dom"/>
</dbReference>
<dbReference type="PANTHER" id="PTHR21719">
    <property type="entry name" value="FI06402P-RELATED"/>
    <property type="match status" value="1"/>
</dbReference>
<evidence type="ECO:0000256" key="1">
    <source>
        <dbReference type="SAM" id="SignalP"/>
    </source>
</evidence>
<protein>
    <recommendedName>
        <fullName evidence="2">Platelet-derived growth factor (PDGF) family profile domain-containing protein</fullName>
    </recommendedName>
</protein>
<keyword evidence="4" id="KW-1185">Reference proteome</keyword>
<dbReference type="Proteomes" id="UP001258017">
    <property type="component" value="Unassembled WGS sequence"/>
</dbReference>
<gene>
    <name evidence="3" type="ORF">KPH14_009617</name>
</gene>
<feature type="signal peptide" evidence="1">
    <location>
        <begin position="1"/>
        <end position="17"/>
    </location>
</feature>
<organism evidence="3 4">
    <name type="scientific">Odynerus spinipes</name>
    <dbReference type="NCBI Taxonomy" id="1348599"/>
    <lineage>
        <taxon>Eukaryota</taxon>
        <taxon>Metazoa</taxon>
        <taxon>Ecdysozoa</taxon>
        <taxon>Arthropoda</taxon>
        <taxon>Hexapoda</taxon>
        <taxon>Insecta</taxon>
        <taxon>Pterygota</taxon>
        <taxon>Neoptera</taxon>
        <taxon>Endopterygota</taxon>
        <taxon>Hymenoptera</taxon>
        <taxon>Apocrita</taxon>
        <taxon>Aculeata</taxon>
        <taxon>Vespoidea</taxon>
        <taxon>Vespidae</taxon>
        <taxon>Eumeninae</taxon>
        <taxon>Odynerus</taxon>
    </lineage>
</organism>
<dbReference type="Gene3D" id="2.10.90.10">
    <property type="entry name" value="Cystine-knot cytokines"/>
    <property type="match status" value="1"/>
</dbReference>
<dbReference type="GO" id="GO:0008083">
    <property type="term" value="F:growth factor activity"/>
    <property type="evidence" value="ECO:0007669"/>
    <property type="project" value="InterPro"/>
</dbReference>
<evidence type="ECO:0000259" key="2">
    <source>
        <dbReference type="PROSITE" id="PS50278"/>
    </source>
</evidence>
<feature type="domain" description="Platelet-derived growth factor (PDGF) family profile" evidence="2">
    <location>
        <begin position="38"/>
        <end position="145"/>
    </location>
</feature>
<sequence>MRYLRLLILIALSLSNAAPSMTTDDKVHHRLPRRIPYSRTTTIETWRKFPCREPQPRAYILPDLMQSFYQNLGKSVNFPIYIVLKRCDMHSGCCTTSNKSCTPVDSEIYYEDIEIEIYSLKTNNTRKEWIRVEQHGKCACAVTTAEERHHSKKRKPNIVIL</sequence>
<evidence type="ECO:0000313" key="4">
    <source>
        <dbReference type="Proteomes" id="UP001258017"/>
    </source>
</evidence>
<dbReference type="GO" id="GO:0035099">
    <property type="term" value="P:hemocyte migration"/>
    <property type="evidence" value="ECO:0007669"/>
    <property type="project" value="TreeGrafter"/>
</dbReference>
<reference evidence="3" key="1">
    <citation type="submission" date="2021-08" db="EMBL/GenBank/DDBJ databases">
        <authorList>
            <person name="Misof B."/>
            <person name="Oliver O."/>
            <person name="Podsiadlowski L."/>
            <person name="Donath A."/>
            <person name="Peters R."/>
            <person name="Mayer C."/>
            <person name="Rust J."/>
            <person name="Gunkel S."/>
            <person name="Lesny P."/>
            <person name="Martin S."/>
            <person name="Oeyen J.P."/>
            <person name="Petersen M."/>
            <person name="Panagiotis P."/>
            <person name="Wilbrandt J."/>
            <person name="Tanja T."/>
        </authorList>
    </citation>
    <scope>NUCLEOTIDE SEQUENCE</scope>
    <source>
        <strain evidence="3">GBR_01_08_01A</strain>
        <tissue evidence="3">Thorax + abdomen</tissue>
    </source>
</reference>
<reference evidence="3" key="2">
    <citation type="journal article" date="2023" name="Commun. Biol.">
        <title>Intrasexual cuticular hydrocarbon dimorphism in a wasp sheds light on hydrocarbon biosynthesis genes in Hymenoptera.</title>
        <authorList>
            <person name="Moris V.C."/>
            <person name="Podsiadlowski L."/>
            <person name="Martin S."/>
            <person name="Oeyen J.P."/>
            <person name="Donath A."/>
            <person name="Petersen M."/>
            <person name="Wilbrandt J."/>
            <person name="Misof B."/>
            <person name="Liedtke D."/>
            <person name="Thamm M."/>
            <person name="Scheiner R."/>
            <person name="Schmitt T."/>
            <person name="Niehuis O."/>
        </authorList>
    </citation>
    <scope>NUCLEOTIDE SEQUENCE</scope>
    <source>
        <strain evidence="3">GBR_01_08_01A</strain>
    </source>
</reference>
<proteinExistence type="predicted"/>
<dbReference type="GO" id="GO:0016020">
    <property type="term" value="C:membrane"/>
    <property type="evidence" value="ECO:0007669"/>
    <property type="project" value="InterPro"/>
</dbReference>
<dbReference type="InterPro" id="IPR029034">
    <property type="entry name" value="Cystine-knot_cytokine"/>
</dbReference>
<dbReference type="AlphaFoldDB" id="A0AAD9RQ03"/>
<dbReference type="PANTHER" id="PTHR21719:SF1">
    <property type="entry name" value="FI06402P-RELATED"/>
    <property type="match status" value="1"/>
</dbReference>
<dbReference type="SUPFAM" id="SSF57501">
    <property type="entry name" value="Cystine-knot cytokines"/>
    <property type="match status" value="1"/>
</dbReference>
<name>A0AAD9RQ03_9HYME</name>
<dbReference type="EMBL" id="JAIFRP010000030">
    <property type="protein sequence ID" value="KAK2583691.1"/>
    <property type="molecule type" value="Genomic_DNA"/>
</dbReference>